<evidence type="ECO:0000256" key="5">
    <source>
        <dbReference type="PIRSR" id="PIRSR602401-1"/>
    </source>
</evidence>
<keyword evidence="3 6" id="KW-0560">Oxidoreductase</keyword>
<dbReference type="Pfam" id="PF00067">
    <property type="entry name" value="p450"/>
    <property type="match status" value="1"/>
</dbReference>
<dbReference type="GO" id="GO:0020037">
    <property type="term" value="F:heme binding"/>
    <property type="evidence" value="ECO:0007669"/>
    <property type="project" value="InterPro"/>
</dbReference>
<evidence type="ECO:0008006" key="9">
    <source>
        <dbReference type="Google" id="ProtNLM"/>
    </source>
</evidence>
<comment type="caution">
    <text evidence="7">The sequence shown here is derived from an EMBL/GenBank/DDBJ whole genome shotgun (WGS) entry which is preliminary data.</text>
</comment>
<feature type="binding site" description="axial binding residue" evidence="5">
    <location>
        <position position="237"/>
    </location>
    <ligand>
        <name>heme</name>
        <dbReference type="ChEBI" id="CHEBI:30413"/>
    </ligand>
    <ligandPart>
        <name>Fe</name>
        <dbReference type="ChEBI" id="CHEBI:18248"/>
    </ligandPart>
</feature>
<sequence length="290" mass="32756">MEAFAEMGFGIQMNRLEVEDEHPLQRAFDSAQRMIILRYQHPPFVWKLQKVLGIGAEAQLMEDVKVIDDTVLGIILKTLSNYQTEATSGTPTLVSIFLEQARKDGETDIDPSYLRDIVLRDEIVTLLPDLEDGVPTMEQVQQLTYMEAAIKESLRLYPSVPVMPKYVQEDTVLSDGTFLRKGWTVILPNYAFARLPHVWGPDAKEFNPERWIFSTTGKICPVSLFKFAPFNAGPRVCPGMNLAMLEMKIVLVSLLSRFHIDLVPGQDITNDNAATLPIKSEMLVRIKKSS</sequence>
<evidence type="ECO:0000256" key="4">
    <source>
        <dbReference type="ARBA" id="ARBA00023004"/>
    </source>
</evidence>
<dbReference type="PRINTS" id="PR00463">
    <property type="entry name" value="EP450I"/>
</dbReference>
<dbReference type="PANTHER" id="PTHR24296">
    <property type="entry name" value="CYTOCHROME P450"/>
    <property type="match status" value="1"/>
</dbReference>
<protein>
    <recommendedName>
        <fullName evidence="9">Cytochrome P450</fullName>
    </recommendedName>
</protein>
<evidence type="ECO:0000313" key="7">
    <source>
        <dbReference type="EMBL" id="TMW67074.1"/>
    </source>
</evidence>
<proteinExistence type="inferred from homology"/>
<organism evidence="7 8">
    <name type="scientific">Pythium oligandrum</name>
    <name type="common">Mycoparasitic fungus</name>
    <dbReference type="NCBI Taxonomy" id="41045"/>
    <lineage>
        <taxon>Eukaryota</taxon>
        <taxon>Sar</taxon>
        <taxon>Stramenopiles</taxon>
        <taxon>Oomycota</taxon>
        <taxon>Peronosporomycetes</taxon>
        <taxon>Pythiales</taxon>
        <taxon>Pythiaceae</taxon>
        <taxon>Pythium</taxon>
    </lineage>
</organism>
<dbReference type="GO" id="GO:0006629">
    <property type="term" value="P:lipid metabolic process"/>
    <property type="evidence" value="ECO:0007669"/>
    <property type="project" value="UniProtKB-ARBA"/>
</dbReference>
<dbReference type="GO" id="GO:0005506">
    <property type="term" value="F:iron ion binding"/>
    <property type="evidence" value="ECO:0007669"/>
    <property type="project" value="InterPro"/>
</dbReference>
<dbReference type="PROSITE" id="PS00086">
    <property type="entry name" value="CYTOCHROME_P450"/>
    <property type="match status" value="1"/>
</dbReference>
<keyword evidence="5 6" id="KW-0349">Heme</keyword>
<dbReference type="GO" id="GO:0016705">
    <property type="term" value="F:oxidoreductase activity, acting on paired donors, with incorporation or reduction of molecular oxygen"/>
    <property type="evidence" value="ECO:0007669"/>
    <property type="project" value="InterPro"/>
</dbReference>
<dbReference type="EMBL" id="SPLM01000006">
    <property type="protein sequence ID" value="TMW67074.1"/>
    <property type="molecule type" value="Genomic_DNA"/>
</dbReference>
<comment type="similarity">
    <text evidence="1 6">Belongs to the cytochrome P450 family.</text>
</comment>
<dbReference type="Gene3D" id="1.10.630.10">
    <property type="entry name" value="Cytochrome P450"/>
    <property type="match status" value="2"/>
</dbReference>
<evidence type="ECO:0000313" key="8">
    <source>
        <dbReference type="Proteomes" id="UP000794436"/>
    </source>
</evidence>
<dbReference type="InterPro" id="IPR017972">
    <property type="entry name" value="Cyt_P450_CS"/>
</dbReference>
<evidence type="ECO:0000256" key="6">
    <source>
        <dbReference type="RuleBase" id="RU000461"/>
    </source>
</evidence>
<dbReference type="GO" id="GO:0004497">
    <property type="term" value="F:monooxygenase activity"/>
    <property type="evidence" value="ECO:0007669"/>
    <property type="project" value="UniProtKB-KW"/>
</dbReference>
<comment type="cofactor">
    <cofactor evidence="5">
        <name>heme</name>
        <dbReference type="ChEBI" id="CHEBI:30413"/>
    </cofactor>
</comment>
<keyword evidence="6" id="KW-0503">Monooxygenase</keyword>
<dbReference type="Proteomes" id="UP000794436">
    <property type="component" value="Unassembled WGS sequence"/>
</dbReference>
<dbReference type="PRINTS" id="PR00385">
    <property type="entry name" value="P450"/>
</dbReference>
<dbReference type="InterPro" id="IPR036396">
    <property type="entry name" value="Cyt_P450_sf"/>
</dbReference>
<dbReference type="AlphaFoldDB" id="A0A8K1CP72"/>
<accession>A0A8K1CP72</accession>
<name>A0A8K1CP72_PYTOL</name>
<keyword evidence="8" id="KW-1185">Reference proteome</keyword>
<keyword evidence="4 5" id="KW-0408">Iron</keyword>
<dbReference type="InterPro" id="IPR001128">
    <property type="entry name" value="Cyt_P450"/>
</dbReference>
<keyword evidence="2 5" id="KW-0479">Metal-binding</keyword>
<reference evidence="7" key="1">
    <citation type="submission" date="2019-03" db="EMBL/GenBank/DDBJ databases">
        <title>Long read genome sequence of the mycoparasitic Pythium oligandrum ATCC 38472 isolated from sugarbeet rhizosphere.</title>
        <authorList>
            <person name="Gaulin E."/>
        </authorList>
    </citation>
    <scope>NUCLEOTIDE SEQUENCE</scope>
    <source>
        <strain evidence="7">ATCC 38472_TT</strain>
    </source>
</reference>
<gene>
    <name evidence="7" type="ORF">Poli38472_012190</name>
</gene>
<evidence type="ECO:0000256" key="1">
    <source>
        <dbReference type="ARBA" id="ARBA00010617"/>
    </source>
</evidence>
<evidence type="ECO:0000256" key="2">
    <source>
        <dbReference type="ARBA" id="ARBA00022723"/>
    </source>
</evidence>
<evidence type="ECO:0000256" key="3">
    <source>
        <dbReference type="ARBA" id="ARBA00023002"/>
    </source>
</evidence>
<dbReference type="OrthoDB" id="6480556at2759"/>
<dbReference type="SUPFAM" id="SSF48264">
    <property type="entry name" value="Cytochrome P450"/>
    <property type="match status" value="1"/>
</dbReference>
<dbReference type="InterPro" id="IPR002401">
    <property type="entry name" value="Cyt_P450_E_grp-I"/>
</dbReference>